<feature type="transmembrane region" description="Helical" evidence="1">
    <location>
        <begin position="109"/>
        <end position="128"/>
    </location>
</feature>
<protein>
    <submittedName>
        <fullName evidence="3">DedA family protein</fullName>
    </submittedName>
</protein>
<organism evidence="3 4">
    <name type="scientific">Oryzicola mucosus</name>
    <dbReference type="NCBI Taxonomy" id="2767425"/>
    <lineage>
        <taxon>Bacteria</taxon>
        <taxon>Pseudomonadati</taxon>
        <taxon>Pseudomonadota</taxon>
        <taxon>Alphaproteobacteria</taxon>
        <taxon>Hyphomicrobiales</taxon>
        <taxon>Phyllobacteriaceae</taxon>
        <taxon>Oryzicola</taxon>
    </lineage>
</organism>
<dbReference type="Pfam" id="PF09335">
    <property type="entry name" value="VTT_dom"/>
    <property type="match status" value="1"/>
</dbReference>
<evidence type="ECO:0000259" key="2">
    <source>
        <dbReference type="Pfam" id="PF09335"/>
    </source>
</evidence>
<keyword evidence="4" id="KW-1185">Reference proteome</keyword>
<sequence length="193" mass="20993">MTDTLHFLIERYGLIVVFIGCIAEGESVAIIGGFFAHQHVLHTAAVYIAAFMGAFIGDTGFFVLGRRFSDHPRVLAMRERPGFSHAYEMVRKHPDLFVLSNRFIYGMRLVGGVAAGLSGIAVWRFLVFNAASSAAWAALFVTLGYFFGLGAEQILGKALLRHEKLFIGLGIGLVVAVIAAIAAHKLAKRQKIA</sequence>
<evidence type="ECO:0000313" key="4">
    <source>
        <dbReference type="Proteomes" id="UP000643405"/>
    </source>
</evidence>
<gene>
    <name evidence="3" type="ORF">ICI42_16105</name>
</gene>
<reference evidence="3" key="1">
    <citation type="submission" date="2020-09" db="EMBL/GenBank/DDBJ databases">
        <title>Genome seq and assembly of Tianweitania sp.</title>
        <authorList>
            <person name="Chhetri G."/>
        </authorList>
    </citation>
    <scope>NUCLEOTIDE SEQUENCE</scope>
    <source>
        <strain evidence="3">Rool2</strain>
    </source>
</reference>
<dbReference type="Proteomes" id="UP000643405">
    <property type="component" value="Unassembled WGS sequence"/>
</dbReference>
<dbReference type="PANTHER" id="PTHR42709">
    <property type="entry name" value="ALKALINE PHOSPHATASE LIKE PROTEIN"/>
    <property type="match status" value="1"/>
</dbReference>
<accession>A0A8J6PKQ8</accession>
<keyword evidence="1" id="KW-0812">Transmembrane</keyword>
<feature type="transmembrane region" description="Helical" evidence="1">
    <location>
        <begin position="12"/>
        <end position="35"/>
    </location>
</feature>
<feature type="domain" description="VTT" evidence="2">
    <location>
        <begin position="26"/>
        <end position="145"/>
    </location>
</feature>
<dbReference type="InterPro" id="IPR032816">
    <property type="entry name" value="VTT_dom"/>
</dbReference>
<dbReference type="AlphaFoldDB" id="A0A8J6PKQ8"/>
<dbReference type="EMBL" id="JACVVX010000005">
    <property type="protein sequence ID" value="MBD0416178.1"/>
    <property type="molecule type" value="Genomic_DNA"/>
</dbReference>
<proteinExistence type="predicted"/>
<feature type="transmembrane region" description="Helical" evidence="1">
    <location>
        <begin position="41"/>
        <end position="64"/>
    </location>
</feature>
<keyword evidence="1" id="KW-0472">Membrane</keyword>
<dbReference type="PANTHER" id="PTHR42709:SF2">
    <property type="entry name" value="INNER MEMBRANE PROTEIN YOHD"/>
    <property type="match status" value="1"/>
</dbReference>
<feature type="transmembrane region" description="Helical" evidence="1">
    <location>
        <begin position="134"/>
        <end position="154"/>
    </location>
</feature>
<keyword evidence="1" id="KW-1133">Transmembrane helix</keyword>
<dbReference type="GO" id="GO:0005886">
    <property type="term" value="C:plasma membrane"/>
    <property type="evidence" value="ECO:0007669"/>
    <property type="project" value="TreeGrafter"/>
</dbReference>
<evidence type="ECO:0000256" key="1">
    <source>
        <dbReference type="SAM" id="Phobius"/>
    </source>
</evidence>
<dbReference type="InterPro" id="IPR051311">
    <property type="entry name" value="DedA_domain"/>
</dbReference>
<feature type="transmembrane region" description="Helical" evidence="1">
    <location>
        <begin position="166"/>
        <end position="187"/>
    </location>
</feature>
<comment type="caution">
    <text evidence="3">The sequence shown here is derived from an EMBL/GenBank/DDBJ whole genome shotgun (WGS) entry which is preliminary data.</text>
</comment>
<name>A0A8J6PKQ8_9HYPH</name>
<evidence type="ECO:0000313" key="3">
    <source>
        <dbReference type="EMBL" id="MBD0416178.1"/>
    </source>
</evidence>
<dbReference type="RefSeq" id="WP_188165625.1">
    <property type="nucleotide sequence ID" value="NZ_JACVVX010000005.1"/>
</dbReference>